<dbReference type="Pfam" id="PF00072">
    <property type="entry name" value="Response_reg"/>
    <property type="match status" value="1"/>
</dbReference>
<dbReference type="Proteomes" id="UP000734854">
    <property type="component" value="Unassembled WGS sequence"/>
</dbReference>
<dbReference type="GO" id="GO:0000160">
    <property type="term" value="P:phosphorelay signal transduction system"/>
    <property type="evidence" value="ECO:0007669"/>
    <property type="project" value="InterPro"/>
</dbReference>
<organism evidence="3 4">
    <name type="scientific">Zingiber officinale</name>
    <name type="common">Ginger</name>
    <name type="synonym">Amomum zingiber</name>
    <dbReference type="NCBI Taxonomy" id="94328"/>
    <lineage>
        <taxon>Eukaryota</taxon>
        <taxon>Viridiplantae</taxon>
        <taxon>Streptophyta</taxon>
        <taxon>Embryophyta</taxon>
        <taxon>Tracheophyta</taxon>
        <taxon>Spermatophyta</taxon>
        <taxon>Magnoliopsida</taxon>
        <taxon>Liliopsida</taxon>
        <taxon>Zingiberales</taxon>
        <taxon>Zingiberaceae</taxon>
        <taxon>Zingiber</taxon>
    </lineage>
</organism>
<dbReference type="EMBL" id="JACMSC010000021">
    <property type="protein sequence ID" value="KAG6470555.1"/>
    <property type="molecule type" value="Genomic_DNA"/>
</dbReference>
<comment type="caution">
    <text evidence="3">The sequence shown here is derived from an EMBL/GenBank/DDBJ whole genome shotgun (WGS) entry which is preliminary data.</text>
</comment>
<feature type="modified residue" description="4-aspartylphosphate" evidence="1">
    <location>
        <position position="57"/>
    </location>
</feature>
<dbReference type="PANTHER" id="PTHR43228">
    <property type="entry name" value="TWO-COMPONENT RESPONSE REGULATOR"/>
    <property type="match status" value="1"/>
</dbReference>
<dbReference type="AlphaFoldDB" id="A0A8J5C1U5"/>
<evidence type="ECO:0000313" key="4">
    <source>
        <dbReference type="Proteomes" id="UP000734854"/>
    </source>
</evidence>
<evidence type="ECO:0000259" key="2">
    <source>
        <dbReference type="PROSITE" id="PS50110"/>
    </source>
</evidence>
<reference evidence="3 4" key="1">
    <citation type="submission" date="2020-08" db="EMBL/GenBank/DDBJ databases">
        <title>Plant Genome Project.</title>
        <authorList>
            <person name="Zhang R.-G."/>
        </authorList>
    </citation>
    <scope>NUCLEOTIDE SEQUENCE [LARGE SCALE GENOMIC DNA]</scope>
    <source>
        <tissue evidence="3">Rhizome</tissue>
    </source>
</reference>
<feature type="domain" description="Response regulatory" evidence="2">
    <location>
        <begin position="7"/>
        <end position="122"/>
    </location>
</feature>
<dbReference type="PANTHER" id="PTHR43228:SF1">
    <property type="entry name" value="TWO-COMPONENT RESPONSE REGULATOR ARR22"/>
    <property type="match status" value="1"/>
</dbReference>
<dbReference type="PROSITE" id="PS50110">
    <property type="entry name" value="RESPONSE_REGULATORY"/>
    <property type="match status" value="1"/>
</dbReference>
<proteinExistence type="predicted"/>
<name>A0A8J5C1U5_ZINOF</name>
<dbReference type="InterPro" id="IPR052048">
    <property type="entry name" value="ST_Response_Regulator"/>
</dbReference>
<evidence type="ECO:0000256" key="1">
    <source>
        <dbReference type="PROSITE-ProRule" id="PRU00169"/>
    </source>
</evidence>
<accession>A0A8J5C1U5</accession>
<gene>
    <name evidence="3" type="ORF">ZIOFF_071629</name>
</gene>
<dbReference type="OrthoDB" id="21225at2759"/>
<sequence>MANSMLLALLVEDNAIARVVVSKLMVEQGMALEEAENGKAAVESVKGGKSYDLILMDREMPVMDGHEATKQLRLLGVKAPIVALSADTQQCHKDLFLQAGADEFIEKQPLTKDKLAQILTKYGLRRGP</sequence>
<dbReference type="InterPro" id="IPR001789">
    <property type="entry name" value="Sig_transdc_resp-reg_receiver"/>
</dbReference>
<keyword evidence="1" id="KW-0597">Phosphoprotein</keyword>
<protein>
    <recommendedName>
        <fullName evidence="2">Response regulatory domain-containing protein</fullName>
    </recommendedName>
</protein>
<keyword evidence="4" id="KW-1185">Reference proteome</keyword>
<evidence type="ECO:0000313" key="3">
    <source>
        <dbReference type="EMBL" id="KAG6470555.1"/>
    </source>
</evidence>
<dbReference type="CDD" id="cd17546">
    <property type="entry name" value="REC_hyHK_CKI1_RcsC-like"/>
    <property type="match status" value="1"/>
</dbReference>
<dbReference type="SMART" id="SM00448">
    <property type="entry name" value="REC"/>
    <property type="match status" value="1"/>
</dbReference>